<dbReference type="PATRIC" id="fig|1481663.8.peg.1661"/>
<dbReference type="EMBL" id="LCUF01000016">
    <property type="protein sequence ID" value="KQA23155.1"/>
    <property type="molecule type" value="Genomic_DNA"/>
</dbReference>
<feature type="chain" id="PRO_5006182748" description="Lipoprotein" evidence="1">
    <location>
        <begin position="20"/>
        <end position="237"/>
    </location>
</feature>
<dbReference type="PANTHER" id="PTHR39335:SF1">
    <property type="entry name" value="BLL4220 PROTEIN"/>
    <property type="match status" value="1"/>
</dbReference>
<name>A0A0Q0MSB7_VIBMT</name>
<dbReference type="InterPro" id="IPR005297">
    <property type="entry name" value="Lipoprotein_repeat"/>
</dbReference>
<feature type="signal peptide" evidence="1">
    <location>
        <begin position="1"/>
        <end position="19"/>
    </location>
</feature>
<evidence type="ECO:0008006" key="4">
    <source>
        <dbReference type="Google" id="ProtNLM"/>
    </source>
</evidence>
<dbReference type="Pfam" id="PF03640">
    <property type="entry name" value="Lipoprotein_15"/>
    <property type="match status" value="4"/>
</dbReference>
<dbReference type="AlphaFoldDB" id="A0A0Q0MSB7"/>
<reference evidence="2 3" key="1">
    <citation type="journal article" date="2015" name="Genome Biol. Evol.">
        <title>The Dynamics of Genetic Interactions between Vibrio metoecus and Vibrio cholerae, Two Close Relatives Co-Occurring in the Environment.</title>
        <authorList>
            <person name="Orata F.D."/>
            <person name="Kirchberger P.C."/>
            <person name="Meheust R."/>
            <person name="Barlow E.J."/>
            <person name="Tarr C.L."/>
            <person name="Boucher Y."/>
        </authorList>
    </citation>
    <scope>NUCLEOTIDE SEQUENCE [LARGE SCALE GENOMIC DNA]</scope>
    <source>
        <strain evidence="2 3">08-2459</strain>
    </source>
</reference>
<evidence type="ECO:0000256" key="1">
    <source>
        <dbReference type="SAM" id="SignalP"/>
    </source>
</evidence>
<organism evidence="2 3">
    <name type="scientific">Vibrio metoecus</name>
    <dbReference type="NCBI Taxonomy" id="1481663"/>
    <lineage>
        <taxon>Bacteria</taxon>
        <taxon>Pseudomonadati</taxon>
        <taxon>Pseudomonadota</taxon>
        <taxon>Gammaproteobacteria</taxon>
        <taxon>Vibrionales</taxon>
        <taxon>Vibrionaceae</taxon>
        <taxon>Vibrio</taxon>
    </lineage>
</organism>
<dbReference type="Proteomes" id="UP000053724">
    <property type="component" value="Unassembled WGS sequence"/>
</dbReference>
<evidence type="ECO:0000313" key="3">
    <source>
        <dbReference type="Proteomes" id="UP000053724"/>
    </source>
</evidence>
<dbReference type="PANTHER" id="PTHR39335">
    <property type="entry name" value="BLL4220 PROTEIN"/>
    <property type="match status" value="1"/>
</dbReference>
<gene>
    <name evidence="2" type="ORF">AAY55_12795</name>
</gene>
<keyword evidence="1" id="KW-0732">Signal</keyword>
<proteinExistence type="predicted"/>
<accession>A0A0Q0MSB7</accession>
<protein>
    <recommendedName>
        <fullName evidence="4">Lipoprotein</fullName>
    </recommendedName>
</protein>
<dbReference type="GO" id="GO:0043448">
    <property type="term" value="P:alkane catabolic process"/>
    <property type="evidence" value="ECO:0007669"/>
    <property type="project" value="TreeGrafter"/>
</dbReference>
<evidence type="ECO:0000313" key="2">
    <source>
        <dbReference type="EMBL" id="KQA23155.1"/>
    </source>
</evidence>
<sequence length="237" mass="26854">MKKLLISTLLLLPASYSLAATTIDTSLGQVYTDNAGRTLYTFTKDPVGKSVCNGECEKLWPPMWADEEPTPEIAKLDNAKPIIRDDGRQQWALAGKPLYRWAKDSQPGDITGAGVKGVWRLARADDVTLQQFNDGTRRFLVDSNQLTLYTFDQDKPDMSVCYGECETKWPPAYVDAVLMRKGIENLRLTGDFGVIQRNDHTYQWTFKGQPLYRWFKDTQPGETQGDGVKNVWHLITQ</sequence>
<comment type="caution">
    <text evidence="2">The sequence shown here is derived from an EMBL/GenBank/DDBJ whole genome shotgun (WGS) entry which is preliminary data.</text>
</comment>